<feature type="compositionally biased region" description="Low complexity" evidence="1">
    <location>
        <begin position="1"/>
        <end position="10"/>
    </location>
</feature>
<sequence>MGLPQVSSSETSEEVEAASLGTFLPSPPRFTNVSTCDMDGMCSESMSPFAGNPLCSSMRESQRNTCLELSEVGDDSFKFRGAMEVTSNINGMKIGSVDKGGRFTPKSGRNIQNPVSRVVGFESGGTSSITDGFKGVLDSSTGNNVTVNETESGGSLARKRLLSPLSSMLSPCRFGGDPLDIGSRNMQANSSAVTDNCRISVAKDNKKANVGSQNHFTLPTWSWTSCLEQKNIPYDNGGKESMLFTDGPLLENKELPAYNSFLSSPGLDHIRELGKVRSQSGAISISPKKVGSPPLSLSPLGPRFCERMKTAGGCKTTKSELEDHRLTFKNIEGSLERSDRGIILAPEEEDCRTASRSLEDIYLLRKEFHPSSFESNTDTSWPFSQVSAPSTQCTRLIRSLSGLPVRRSLVGSFEESLLSGRFLSGKLSQRIDGFLAVLSITGGNFSPQSRKLPFSVTSVDGDCYLLYYASIDIAGNSSSSNNCRGQKLKRGLSNDDSPTVKSRLRIPMKGRIQLVLSNPEKTPLHTFLCNYDLSEMPVGTKTFLRQKVTLASSSPNSAQLKQGHTDTDSKVIEMGGAPTSQKSQPLRFSKEVSNTDGVDTVRRVRSMDQKNEISRSEDSKLVESTDKGELSKQSLNMGRLGNPSFMLDRGCDTVRCQKSEAKDNDCVGKCHETQRKSHHCPKLNDNAAGAGALRYALHLRFSCPFPKKCSRLVQRCKSDPLSLPQNNDSGGEQKFYLYNDLRVVFPQRHSDADEGKLNVEYHFPEDPRYFDIN</sequence>
<dbReference type="PANTHER" id="PTHR13199">
    <property type="entry name" value="GH03947P"/>
    <property type="match status" value="1"/>
</dbReference>
<dbReference type="InterPro" id="IPR033473">
    <property type="entry name" value="Atos-like_C"/>
</dbReference>
<keyword evidence="4" id="KW-1185">Reference proteome</keyword>
<proteinExistence type="predicted"/>
<dbReference type="InterPro" id="IPR051506">
    <property type="entry name" value="ATOS_Transcription_Regulators"/>
</dbReference>
<gene>
    <name evidence="3" type="ORF">FH972_007187</name>
</gene>
<accession>A0A5N6QXV6</accession>
<dbReference type="AlphaFoldDB" id="A0A5N6QXV6"/>
<evidence type="ECO:0000259" key="2">
    <source>
        <dbReference type="SMART" id="SM01177"/>
    </source>
</evidence>
<protein>
    <recommendedName>
        <fullName evidence="2">Atos-like conserved domain-containing protein</fullName>
    </recommendedName>
</protein>
<reference evidence="3 4" key="1">
    <citation type="submission" date="2019-06" db="EMBL/GenBank/DDBJ databases">
        <title>A chromosomal-level reference genome of Carpinus fangiana (Coryloideae, Betulaceae).</title>
        <authorList>
            <person name="Yang X."/>
            <person name="Wang Z."/>
            <person name="Zhang L."/>
            <person name="Hao G."/>
            <person name="Liu J."/>
            <person name="Yang Y."/>
        </authorList>
    </citation>
    <scope>NUCLEOTIDE SEQUENCE [LARGE SCALE GENOMIC DNA]</scope>
    <source>
        <strain evidence="3">Cfa_2016G</strain>
        <tissue evidence="3">Leaf</tissue>
    </source>
</reference>
<evidence type="ECO:0000313" key="4">
    <source>
        <dbReference type="Proteomes" id="UP000327013"/>
    </source>
</evidence>
<dbReference type="Proteomes" id="UP000327013">
    <property type="component" value="Chromosome 3"/>
</dbReference>
<evidence type="ECO:0000313" key="3">
    <source>
        <dbReference type="EMBL" id="KAE8021281.1"/>
    </source>
</evidence>
<dbReference type="EMBL" id="CM017323">
    <property type="protein sequence ID" value="KAE8021281.1"/>
    <property type="molecule type" value="Genomic_DNA"/>
</dbReference>
<dbReference type="InterPro" id="IPR025261">
    <property type="entry name" value="Atos-like_cons_dom"/>
</dbReference>
<name>A0A5N6QXV6_9ROSI</name>
<feature type="region of interest" description="Disordered" evidence="1">
    <location>
        <begin position="604"/>
        <end position="641"/>
    </location>
</feature>
<dbReference type="PANTHER" id="PTHR13199:SF23">
    <property type="entry name" value="MEIOSIS CHROMOSOME SEGREGATION FAMILY PROTEIN"/>
    <property type="match status" value="1"/>
</dbReference>
<feature type="compositionally biased region" description="Basic and acidic residues" evidence="1">
    <location>
        <begin position="604"/>
        <end position="630"/>
    </location>
</feature>
<feature type="domain" description="Atos-like conserved" evidence="2">
    <location>
        <begin position="409"/>
        <end position="468"/>
    </location>
</feature>
<dbReference type="OrthoDB" id="8625101at2759"/>
<feature type="region of interest" description="Disordered" evidence="1">
    <location>
        <begin position="1"/>
        <end position="23"/>
    </location>
</feature>
<organism evidence="3 4">
    <name type="scientific">Carpinus fangiana</name>
    <dbReference type="NCBI Taxonomy" id="176857"/>
    <lineage>
        <taxon>Eukaryota</taxon>
        <taxon>Viridiplantae</taxon>
        <taxon>Streptophyta</taxon>
        <taxon>Embryophyta</taxon>
        <taxon>Tracheophyta</taxon>
        <taxon>Spermatophyta</taxon>
        <taxon>Magnoliopsida</taxon>
        <taxon>eudicotyledons</taxon>
        <taxon>Gunneridae</taxon>
        <taxon>Pentapetalae</taxon>
        <taxon>rosids</taxon>
        <taxon>fabids</taxon>
        <taxon>Fagales</taxon>
        <taxon>Betulaceae</taxon>
        <taxon>Carpinus</taxon>
    </lineage>
</organism>
<evidence type="ECO:0000256" key="1">
    <source>
        <dbReference type="SAM" id="MobiDB-lite"/>
    </source>
</evidence>
<dbReference type="Pfam" id="PF13889">
    <property type="entry name" value="Chromosome_seg"/>
    <property type="match status" value="1"/>
</dbReference>
<dbReference type="SMART" id="SM01177">
    <property type="entry name" value="DUF4210"/>
    <property type="match status" value="1"/>
</dbReference>